<sequence length="115" mass="12753">MPISMAATAVAAVLALLAALCSPPAAAAESRWLGEEGDGVQREVLLDSRALVVDGRRRVLFAGEMHYTRSTPEVSVRHFFEPFFSHLLSYVLMVRLDFLLKRDRMSSAAFDQVEL</sequence>
<organism evidence="2">
    <name type="scientific">Arundo donax</name>
    <name type="common">Giant reed</name>
    <name type="synonym">Donax arundinaceus</name>
    <dbReference type="NCBI Taxonomy" id="35708"/>
    <lineage>
        <taxon>Eukaryota</taxon>
        <taxon>Viridiplantae</taxon>
        <taxon>Streptophyta</taxon>
        <taxon>Embryophyta</taxon>
        <taxon>Tracheophyta</taxon>
        <taxon>Spermatophyta</taxon>
        <taxon>Magnoliopsida</taxon>
        <taxon>Liliopsida</taxon>
        <taxon>Poales</taxon>
        <taxon>Poaceae</taxon>
        <taxon>PACMAD clade</taxon>
        <taxon>Arundinoideae</taxon>
        <taxon>Arundineae</taxon>
        <taxon>Arundo</taxon>
    </lineage>
</organism>
<feature type="signal peptide" evidence="1">
    <location>
        <begin position="1"/>
        <end position="27"/>
    </location>
</feature>
<proteinExistence type="predicted"/>
<evidence type="ECO:0008006" key="3">
    <source>
        <dbReference type="Google" id="ProtNLM"/>
    </source>
</evidence>
<dbReference type="EMBL" id="GBRH01239461">
    <property type="protein sequence ID" value="JAD58434.1"/>
    <property type="molecule type" value="Transcribed_RNA"/>
</dbReference>
<reference evidence="2" key="2">
    <citation type="journal article" date="2015" name="Data Brief">
        <title>Shoot transcriptome of the giant reed, Arundo donax.</title>
        <authorList>
            <person name="Barrero R.A."/>
            <person name="Guerrero F.D."/>
            <person name="Moolhuijzen P."/>
            <person name="Goolsby J.A."/>
            <person name="Tidwell J."/>
            <person name="Bellgard S.E."/>
            <person name="Bellgard M.I."/>
        </authorList>
    </citation>
    <scope>NUCLEOTIDE SEQUENCE</scope>
    <source>
        <tissue evidence="2">Shoot tissue taken approximately 20 cm above the soil surface</tissue>
    </source>
</reference>
<accession>A0A0A9B348</accession>
<evidence type="ECO:0000256" key="1">
    <source>
        <dbReference type="SAM" id="SignalP"/>
    </source>
</evidence>
<feature type="chain" id="PRO_5002062755" description="Beta-galactosidase" evidence="1">
    <location>
        <begin position="28"/>
        <end position="115"/>
    </location>
</feature>
<reference evidence="2" key="1">
    <citation type="submission" date="2014-09" db="EMBL/GenBank/DDBJ databases">
        <authorList>
            <person name="Magalhaes I.L.F."/>
            <person name="Oliveira U."/>
            <person name="Santos F.R."/>
            <person name="Vidigal T.H.D.A."/>
            <person name="Brescovit A.D."/>
            <person name="Santos A.J."/>
        </authorList>
    </citation>
    <scope>NUCLEOTIDE SEQUENCE</scope>
    <source>
        <tissue evidence="2">Shoot tissue taken approximately 20 cm above the soil surface</tissue>
    </source>
</reference>
<name>A0A0A9B348_ARUDO</name>
<evidence type="ECO:0000313" key="2">
    <source>
        <dbReference type="EMBL" id="JAD58434.1"/>
    </source>
</evidence>
<keyword evidence="1" id="KW-0732">Signal</keyword>
<protein>
    <recommendedName>
        <fullName evidence="3">Beta-galactosidase</fullName>
    </recommendedName>
</protein>
<dbReference type="AlphaFoldDB" id="A0A0A9B348"/>